<gene>
    <name evidence="1" type="ORF">Kirov_230</name>
</gene>
<organism evidence="1 2">
    <name type="scientific">Bacillus phage Kirov</name>
    <dbReference type="NCBI Taxonomy" id="2783539"/>
    <lineage>
        <taxon>Viruses</taxon>
        <taxon>Duplodnaviria</taxon>
        <taxon>Heunggongvirae</taxon>
        <taxon>Uroviricota</taxon>
        <taxon>Caudoviricetes</taxon>
        <taxon>Andregratiavirinae</taxon>
        <taxon>Kirovvirus</taxon>
        <taxon>Kirovvirus kirov</taxon>
    </lineage>
</organism>
<accession>A0A7S6RBE0</accession>
<reference evidence="1 2" key="1">
    <citation type="submission" date="2020-10" db="EMBL/GenBank/DDBJ databases">
        <authorList>
            <person name="Kazantseva O.A."/>
            <person name="Piligrimova E.G."/>
            <person name="Shadrin A.M."/>
        </authorList>
    </citation>
    <scope>NUCLEOTIDE SEQUENCE [LARGE SCALE GENOMIC DNA]</scope>
</reference>
<keyword evidence="2" id="KW-1185">Reference proteome</keyword>
<evidence type="ECO:0000313" key="1">
    <source>
        <dbReference type="EMBL" id="QOV08429.1"/>
    </source>
</evidence>
<evidence type="ECO:0000313" key="2">
    <source>
        <dbReference type="Proteomes" id="UP000594029"/>
    </source>
</evidence>
<sequence length="95" mass="10987">MQKIGDKYKIRIPCPDGEIGCAVCHYAFIDEDAYDQIHDCYYDTQGRKPSETVVALLYAEIPMDIKAIAIQWGWNDTEVRDKVYGWMKGRIILLL</sequence>
<dbReference type="EMBL" id="MW084976">
    <property type="protein sequence ID" value="QOV08429.1"/>
    <property type="molecule type" value="Genomic_DNA"/>
</dbReference>
<dbReference type="Proteomes" id="UP000594029">
    <property type="component" value="Segment"/>
</dbReference>
<proteinExistence type="predicted"/>
<name>A0A7S6RBE0_9CAUD</name>
<protein>
    <submittedName>
        <fullName evidence="1">Uncharacterized protein</fullName>
    </submittedName>
</protein>